<keyword evidence="2" id="KW-1185">Reference proteome</keyword>
<comment type="caution">
    <text evidence="1">The sequence shown here is derived from an EMBL/GenBank/DDBJ whole genome shotgun (WGS) entry which is preliminary data.</text>
</comment>
<sequence>MAQGIGPVLEKNIIENHENELEDDFLYEKSENRVSNDIFTDTVAALNICRKMCYSSNDITGYVQEISAFPYSFLLLNELQMRIWEKIQHSNPVWCFDATSSVLKEQKGQNSPFLFTIAMHDKKNTTILPILDFVSTSHESSKLSQD</sequence>
<dbReference type="EMBL" id="REGN01004852">
    <property type="protein sequence ID" value="RNA15893.1"/>
    <property type="molecule type" value="Genomic_DNA"/>
</dbReference>
<dbReference type="Proteomes" id="UP000276133">
    <property type="component" value="Unassembled WGS sequence"/>
</dbReference>
<gene>
    <name evidence="1" type="ORF">BpHYR1_008135</name>
</gene>
<accession>A0A3M7QX67</accession>
<organism evidence="1 2">
    <name type="scientific">Brachionus plicatilis</name>
    <name type="common">Marine rotifer</name>
    <name type="synonym">Brachionus muelleri</name>
    <dbReference type="NCBI Taxonomy" id="10195"/>
    <lineage>
        <taxon>Eukaryota</taxon>
        <taxon>Metazoa</taxon>
        <taxon>Spiralia</taxon>
        <taxon>Gnathifera</taxon>
        <taxon>Rotifera</taxon>
        <taxon>Eurotatoria</taxon>
        <taxon>Monogononta</taxon>
        <taxon>Pseudotrocha</taxon>
        <taxon>Ploima</taxon>
        <taxon>Brachionidae</taxon>
        <taxon>Brachionus</taxon>
    </lineage>
</organism>
<name>A0A3M7QX67_BRAPC</name>
<evidence type="ECO:0000313" key="1">
    <source>
        <dbReference type="EMBL" id="RNA15893.1"/>
    </source>
</evidence>
<dbReference type="AlphaFoldDB" id="A0A3M7QX67"/>
<reference evidence="1 2" key="1">
    <citation type="journal article" date="2018" name="Sci. Rep.">
        <title>Genomic signatures of local adaptation to the degree of environmental predictability in rotifers.</title>
        <authorList>
            <person name="Franch-Gras L."/>
            <person name="Hahn C."/>
            <person name="Garcia-Roger E.M."/>
            <person name="Carmona M.J."/>
            <person name="Serra M."/>
            <person name="Gomez A."/>
        </authorList>
    </citation>
    <scope>NUCLEOTIDE SEQUENCE [LARGE SCALE GENOMIC DNA]</scope>
    <source>
        <strain evidence="1">HYR1</strain>
    </source>
</reference>
<protein>
    <submittedName>
        <fullName evidence="1">Uncharacterized protein</fullName>
    </submittedName>
</protein>
<dbReference type="OrthoDB" id="413122at2759"/>
<evidence type="ECO:0000313" key="2">
    <source>
        <dbReference type="Proteomes" id="UP000276133"/>
    </source>
</evidence>
<proteinExistence type="predicted"/>